<evidence type="ECO:0000313" key="1">
    <source>
        <dbReference type="EMBL" id="DAF45005.1"/>
    </source>
</evidence>
<name>A0A8S5S1W5_9CAUD</name>
<sequence>MIVITDEYIKEHGFKEYNPTRFDNDSVILKFQKRYDDDFGKKYFINILKWDNRYVPADRRDKWWRPYSYTYETQITMFKDCKALNFEFFSDWTLEQVEKFMEDLFEKMKVNYYESWNDESGYRPKEDYRND</sequence>
<protein>
    <submittedName>
        <fullName evidence="1">Uncharacterized protein</fullName>
    </submittedName>
</protein>
<proteinExistence type="predicted"/>
<accession>A0A8S5S1W5</accession>
<dbReference type="EMBL" id="BK032513">
    <property type="protein sequence ID" value="DAF45005.1"/>
    <property type="molecule type" value="Genomic_DNA"/>
</dbReference>
<reference evidence="1" key="1">
    <citation type="journal article" date="2021" name="Proc. Natl. Acad. Sci. U.S.A.">
        <title>A Catalog of Tens of Thousands of Viruses from Human Metagenomes Reveals Hidden Associations with Chronic Diseases.</title>
        <authorList>
            <person name="Tisza M.J."/>
            <person name="Buck C.B."/>
        </authorList>
    </citation>
    <scope>NUCLEOTIDE SEQUENCE</scope>
    <source>
        <strain evidence="1">CtCIv11</strain>
    </source>
</reference>
<organism evidence="1">
    <name type="scientific">Siphoviridae sp. ctCIv11</name>
    <dbReference type="NCBI Taxonomy" id="2827806"/>
    <lineage>
        <taxon>Viruses</taxon>
        <taxon>Duplodnaviria</taxon>
        <taxon>Heunggongvirae</taxon>
        <taxon>Uroviricota</taxon>
        <taxon>Caudoviricetes</taxon>
    </lineage>
</organism>